<dbReference type="SUPFAM" id="SSF51445">
    <property type="entry name" value="(Trans)glycosidases"/>
    <property type="match status" value="1"/>
</dbReference>
<dbReference type="PANTHER" id="PTHR11177:SF317">
    <property type="entry name" value="CHITINASE 12-RELATED"/>
    <property type="match status" value="1"/>
</dbReference>
<evidence type="ECO:0000313" key="12">
    <source>
        <dbReference type="EMBL" id="KJA18234.1"/>
    </source>
</evidence>
<dbReference type="PROSITE" id="PS51910">
    <property type="entry name" value="GH18_2"/>
    <property type="match status" value="1"/>
</dbReference>
<evidence type="ECO:0000256" key="4">
    <source>
        <dbReference type="ARBA" id="ARBA00023277"/>
    </source>
</evidence>
<evidence type="ECO:0000256" key="5">
    <source>
        <dbReference type="ARBA" id="ARBA00023295"/>
    </source>
</evidence>
<feature type="region of interest" description="Disordered" evidence="9">
    <location>
        <begin position="450"/>
        <end position="473"/>
    </location>
</feature>
<dbReference type="EMBL" id="KN817591">
    <property type="protein sequence ID" value="KJA18234.1"/>
    <property type="molecule type" value="Genomic_DNA"/>
</dbReference>
<dbReference type="InterPro" id="IPR001223">
    <property type="entry name" value="Glyco_hydro18_cat"/>
</dbReference>
<feature type="chain" id="PRO_5002265443" evidence="10">
    <location>
        <begin position="30"/>
        <end position="531"/>
    </location>
</feature>
<dbReference type="Gene3D" id="3.20.20.80">
    <property type="entry name" value="Glycosidases"/>
    <property type="match status" value="1"/>
</dbReference>
<evidence type="ECO:0000256" key="3">
    <source>
        <dbReference type="ARBA" id="ARBA00023024"/>
    </source>
</evidence>
<dbReference type="Proteomes" id="UP000054270">
    <property type="component" value="Unassembled WGS sequence"/>
</dbReference>
<accession>A0A0D2NH15</accession>
<reference evidence="13" key="1">
    <citation type="submission" date="2014-04" db="EMBL/GenBank/DDBJ databases">
        <title>Evolutionary Origins and Diversification of the Mycorrhizal Mutualists.</title>
        <authorList>
            <consortium name="DOE Joint Genome Institute"/>
            <consortium name="Mycorrhizal Genomics Consortium"/>
            <person name="Kohler A."/>
            <person name="Kuo A."/>
            <person name="Nagy L.G."/>
            <person name="Floudas D."/>
            <person name="Copeland A."/>
            <person name="Barry K.W."/>
            <person name="Cichocki N."/>
            <person name="Veneault-Fourrey C."/>
            <person name="LaButti K."/>
            <person name="Lindquist E.A."/>
            <person name="Lipzen A."/>
            <person name="Lundell T."/>
            <person name="Morin E."/>
            <person name="Murat C."/>
            <person name="Riley R."/>
            <person name="Ohm R."/>
            <person name="Sun H."/>
            <person name="Tunlid A."/>
            <person name="Henrissat B."/>
            <person name="Grigoriev I.V."/>
            <person name="Hibbett D.S."/>
            <person name="Martin F."/>
        </authorList>
    </citation>
    <scope>NUCLEOTIDE SEQUENCE [LARGE SCALE GENOMIC DNA]</scope>
    <source>
        <strain evidence="13">FD-334 SS-4</strain>
    </source>
</reference>
<evidence type="ECO:0000256" key="10">
    <source>
        <dbReference type="SAM" id="SignalP"/>
    </source>
</evidence>
<evidence type="ECO:0000256" key="1">
    <source>
        <dbReference type="ARBA" id="ARBA00000822"/>
    </source>
</evidence>
<dbReference type="OMA" id="QTQNHIN"/>
<dbReference type="InterPro" id="IPR050314">
    <property type="entry name" value="Glycosyl_Hydrlase_18"/>
</dbReference>
<proteinExistence type="inferred from homology"/>
<keyword evidence="3" id="KW-0146">Chitin degradation</keyword>
<comment type="similarity">
    <text evidence="8">Belongs to the glycosyl hydrolase 18 family.</text>
</comment>
<protein>
    <submittedName>
        <fullName evidence="12">Carbohydrate-binding module family 5 protein</fullName>
    </submittedName>
</protein>
<feature type="compositionally biased region" description="Low complexity" evidence="9">
    <location>
        <begin position="452"/>
        <end position="473"/>
    </location>
</feature>
<dbReference type="GO" id="GO:0006032">
    <property type="term" value="P:chitin catabolic process"/>
    <property type="evidence" value="ECO:0007669"/>
    <property type="project" value="UniProtKB-KW"/>
</dbReference>
<comment type="catalytic activity">
    <reaction evidence="1">
        <text>Random endo-hydrolysis of N-acetyl-beta-D-glucosaminide (1-&gt;4)-beta-linkages in chitin and chitodextrins.</text>
        <dbReference type="EC" id="3.2.1.14"/>
    </reaction>
</comment>
<dbReference type="InterPro" id="IPR029070">
    <property type="entry name" value="Chitinase_insertion_sf"/>
</dbReference>
<organism evidence="12 13">
    <name type="scientific">Hypholoma sublateritium (strain FD-334 SS-4)</name>
    <dbReference type="NCBI Taxonomy" id="945553"/>
    <lineage>
        <taxon>Eukaryota</taxon>
        <taxon>Fungi</taxon>
        <taxon>Dikarya</taxon>
        <taxon>Basidiomycota</taxon>
        <taxon>Agaricomycotina</taxon>
        <taxon>Agaricomycetes</taxon>
        <taxon>Agaricomycetidae</taxon>
        <taxon>Agaricales</taxon>
        <taxon>Agaricineae</taxon>
        <taxon>Strophariaceae</taxon>
        <taxon>Hypholoma</taxon>
    </lineage>
</organism>
<dbReference type="Gene3D" id="2.10.10.20">
    <property type="entry name" value="Carbohydrate-binding module superfamily 5/12"/>
    <property type="match status" value="1"/>
</dbReference>
<evidence type="ECO:0000259" key="11">
    <source>
        <dbReference type="PROSITE" id="PS51910"/>
    </source>
</evidence>
<dbReference type="SUPFAM" id="SSF54556">
    <property type="entry name" value="Chitinase insertion domain"/>
    <property type="match status" value="1"/>
</dbReference>
<evidence type="ECO:0000256" key="9">
    <source>
        <dbReference type="SAM" id="MobiDB-lite"/>
    </source>
</evidence>
<dbReference type="Pfam" id="PF00704">
    <property type="entry name" value="Glyco_hydro_18"/>
    <property type="match status" value="1"/>
</dbReference>
<sequence length="531" mass="56737">MAYTSSSRASSFLFLVALFLATIVSTINATQIMRRPDGYKNAPNKVVTDADPKVNVVHRRGAPSTKVSIGYFANWDIYGANFRPTDIVPNVLTHILYAFANVDPSTGIISLSDTYADTQKHFPTDSWNDVGNNLYGCLKQLYLLKLQQRNLKVLLSIGGWTYSQSGNFDFVTSASSRATFVANAVQFIQNYGLDGIDIDYEYPANTAQGQGLADLMTELRAAFTSLAATNGDSTPYELTAAVSAGPANYAFLVVPQMDAALSYWNLMAYDYAGSWLNYSDNQANLYGGARTGFNTDSAVKFYIASGATTSKIVMGMPLYGHAFEDTAGLGQPYNGIGPGTIQAGIYDYSVLPLAGAQVFENFTDVSSYSYDPVKMELVSYDTPDIVTLKAQYINSKGLGGAMFWELSTDKVGAESLVGTSAGVLGALDQTPNHINYPDSTWDNIRNNMGQGSAPTTTATPTTVKPTTSSTAVPTSTAASGACAGIAAWNSQIAYTGGMQVTYSGFVWTAQWWTQADTPGGAAGVWTKGASC</sequence>
<evidence type="ECO:0000256" key="7">
    <source>
        <dbReference type="RuleBase" id="RU000489"/>
    </source>
</evidence>
<dbReference type="GO" id="GO:0030246">
    <property type="term" value="F:carbohydrate binding"/>
    <property type="evidence" value="ECO:0007669"/>
    <property type="project" value="InterPro"/>
</dbReference>
<keyword evidence="6" id="KW-0624">Polysaccharide degradation</keyword>
<evidence type="ECO:0000256" key="8">
    <source>
        <dbReference type="RuleBase" id="RU004453"/>
    </source>
</evidence>
<dbReference type="AlphaFoldDB" id="A0A0D2NH15"/>
<dbReference type="GO" id="GO:0005576">
    <property type="term" value="C:extracellular region"/>
    <property type="evidence" value="ECO:0007669"/>
    <property type="project" value="InterPro"/>
</dbReference>
<dbReference type="InterPro" id="IPR017853">
    <property type="entry name" value="GH"/>
</dbReference>
<dbReference type="STRING" id="945553.A0A0D2NH15"/>
<keyword evidence="5 7" id="KW-0326">Glycosidase</keyword>
<dbReference type="SUPFAM" id="SSF51055">
    <property type="entry name" value="Carbohydrate binding domain"/>
    <property type="match status" value="1"/>
</dbReference>
<dbReference type="InterPro" id="IPR003610">
    <property type="entry name" value="CBM5/12"/>
</dbReference>
<dbReference type="CDD" id="cd06548">
    <property type="entry name" value="GH18_chitinase"/>
    <property type="match status" value="1"/>
</dbReference>
<dbReference type="InterPro" id="IPR001579">
    <property type="entry name" value="Glyco_hydro_18_chit_AS"/>
</dbReference>
<keyword evidence="13" id="KW-1185">Reference proteome</keyword>
<dbReference type="InterPro" id="IPR036573">
    <property type="entry name" value="CBM_sf_5/12"/>
</dbReference>
<feature type="domain" description="GH18" evidence="11">
    <location>
        <begin position="66"/>
        <end position="427"/>
    </location>
</feature>
<keyword evidence="2 7" id="KW-0378">Hydrolase</keyword>
<dbReference type="PANTHER" id="PTHR11177">
    <property type="entry name" value="CHITINASE"/>
    <property type="match status" value="1"/>
</dbReference>
<dbReference type="CDD" id="cd12215">
    <property type="entry name" value="ChiC_BD"/>
    <property type="match status" value="1"/>
</dbReference>
<dbReference type="Pfam" id="PF02839">
    <property type="entry name" value="CBM_5_12"/>
    <property type="match status" value="1"/>
</dbReference>
<feature type="signal peptide" evidence="10">
    <location>
        <begin position="1"/>
        <end position="29"/>
    </location>
</feature>
<name>A0A0D2NH15_HYPSF</name>
<dbReference type="SMART" id="SM00636">
    <property type="entry name" value="Glyco_18"/>
    <property type="match status" value="1"/>
</dbReference>
<dbReference type="GO" id="GO:0000272">
    <property type="term" value="P:polysaccharide catabolic process"/>
    <property type="evidence" value="ECO:0007669"/>
    <property type="project" value="UniProtKB-KW"/>
</dbReference>
<dbReference type="PROSITE" id="PS01095">
    <property type="entry name" value="GH18_1"/>
    <property type="match status" value="1"/>
</dbReference>
<dbReference type="GO" id="GO:0008061">
    <property type="term" value="F:chitin binding"/>
    <property type="evidence" value="ECO:0007669"/>
    <property type="project" value="InterPro"/>
</dbReference>
<evidence type="ECO:0000313" key="13">
    <source>
        <dbReference type="Proteomes" id="UP000054270"/>
    </source>
</evidence>
<gene>
    <name evidence="12" type="ORF">HYPSUDRAFT_145188</name>
</gene>
<dbReference type="OrthoDB" id="76388at2759"/>
<dbReference type="GO" id="GO:0008843">
    <property type="term" value="F:endochitinase activity"/>
    <property type="evidence" value="ECO:0007669"/>
    <property type="project" value="UniProtKB-EC"/>
</dbReference>
<evidence type="ECO:0000256" key="6">
    <source>
        <dbReference type="ARBA" id="ARBA00023326"/>
    </source>
</evidence>
<evidence type="ECO:0000256" key="2">
    <source>
        <dbReference type="ARBA" id="ARBA00022801"/>
    </source>
</evidence>
<dbReference type="InterPro" id="IPR011583">
    <property type="entry name" value="Chitinase_II/V-like_cat"/>
</dbReference>
<dbReference type="SMART" id="SM00495">
    <property type="entry name" value="ChtBD3"/>
    <property type="match status" value="1"/>
</dbReference>
<keyword evidence="4" id="KW-0119">Carbohydrate metabolism</keyword>
<keyword evidence="10" id="KW-0732">Signal</keyword>
<dbReference type="Gene3D" id="3.10.50.10">
    <property type="match status" value="1"/>
</dbReference>